<sequence>MDDPYRLGRFVSAQDSGYGYDSVLAELRAGEKVSHWMWYVFPQVSGLGSSSMAQQYAIGSLDEARAYLAHPTLKKRLHDAIDALLGVEGRSITRILGPVDAMKLRSSMTLFGAADPDEPAYERVLDRYFHGQADERTLELLR</sequence>
<keyword evidence="2" id="KW-1185">Reference proteome</keyword>
<dbReference type="Pfam" id="PF08837">
    <property type="entry name" value="DUF1810"/>
    <property type="match status" value="1"/>
</dbReference>
<protein>
    <submittedName>
        <fullName evidence="1">DUF1810 domain-containing protein</fullName>
    </submittedName>
</protein>
<dbReference type="RefSeq" id="WP_344652784.1">
    <property type="nucleotide sequence ID" value="NZ_BAAAGX010000028.1"/>
</dbReference>
<evidence type="ECO:0000313" key="2">
    <source>
        <dbReference type="Proteomes" id="UP001500967"/>
    </source>
</evidence>
<gene>
    <name evidence="1" type="ORF">GCM10009539_65340</name>
</gene>
<dbReference type="SUPFAM" id="SSF140736">
    <property type="entry name" value="Rv1873-like"/>
    <property type="match status" value="1"/>
</dbReference>
<comment type="caution">
    <text evidence="1">The sequence shown here is derived from an EMBL/GenBank/DDBJ whole genome shotgun (WGS) entry which is preliminary data.</text>
</comment>
<name>A0ABP3EP91_9ACTN</name>
<reference evidence="2" key="1">
    <citation type="journal article" date="2019" name="Int. J. Syst. Evol. Microbiol.">
        <title>The Global Catalogue of Microorganisms (GCM) 10K type strain sequencing project: providing services to taxonomists for standard genome sequencing and annotation.</title>
        <authorList>
            <consortium name="The Broad Institute Genomics Platform"/>
            <consortium name="The Broad Institute Genome Sequencing Center for Infectious Disease"/>
            <person name="Wu L."/>
            <person name="Ma J."/>
        </authorList>
    </citation>
    <scope>NUCLEOTIDE SEQUENCE [LARGE SCALE GENOMIC DNA]</scope>
    <source>
        <strain evidence="2">JCM 10425</strain>
    </source>
</reference>
<evidence type="ECO:0000313" key="1">
    <source>
        <dbReference type="EMBL" id="GAA0269136.1"/>
    </source>
</evidence>
<dbReference type="Gene3D" id="1.25.40.380">
    <property type="entry name" value="Protein of unknown function DUF1810"/>
    <property type="match status" value="1"/>
</dbReference>
<accession>A0ABP3EP91</accession>
<organism evidence="1 2">
    <name type="scientific">Cryptosporangium japonicum</name>
    <dbReference type="NCBI Taxonomy" id="80872"/>
    <lineage>
        <taxon>Bacteria</taxon>
        <taxon>Bacillati</taxon>
        <taxon>Actinomycetota</taxon>
        <taxon>Actinomycetes</taxon>
        <taxon>Cryptosporangiales</taxon>
        <taxon>Cryptosporangiaceae</taxon>
        <taxon>Cryptosporangium</taxon>
    </lineage>
</organism>
<proteinExistence type="predicted"/>
<dbReference type="EMBL" id="BAAAGX010000028">
    <property type="protein sequence ID" value="GAA0269136.1"/>
    <property type="molecule type" value="Genomic_DNA"/>
</dbReference>
<dbReference type="InterPro" id="IPR014937">
    <property type="entry name" value="DUF1810"/>
</dbReference>
<dbReference type="PIRSF" id="PIRSF008546">
    <property type="entry name" value="UCP008546"/>
    <property type="match status" value="1"/>
</dbReference>
<dbReference type="InterPro" id="IPR036287">
    <property type="entry name" value="Rv1873-like_sf"/>
</dbReference>
<dbReference type="Proteomes" id="UP001500967">
    <property type="component" value="Unassembled WGS sequence"/>
</dbReference>